<dbReference type="InterPro" id="IPR040879">
    <property type="entry name" value="Spt46-like"/>
</dbReference>
<gene>
    <name evidence="1" type="ORF">ASZ78_000172</name>
</gene>
<organism evidence="1 2">
    <name type="scientific">Callipepla squamata</name>
    <name type="common">Scaled quail</name>
    <dbReference type="NCBI Taxonomy" id="9009"/>
    <lineage>
        <taxon>Eukaryota</taxon>
        <taxon>Metazoa</taxon>
        <taxon>Chordata</taxon>
        <taxon>Craniata</taxon>
        <taxon>Vertebrata</taxon>
        <taxon>Euteleostomi</taxon>
        <taxon>Archelosauria</taxon>
        <taxon>Archosauria</taxon>
        <taxon>Dinosauria</taxon>
        <taxon>Saurischia</taxon>
        <taxon>Theropoda</taxon>
        <taxon>Coelurosauria</taxon>
        <taxon>Aves</taxon>
        <taxon>Neognathae</taxon>
        <taxon>Galloanserae</taxon>
        <taxon>Galliformes</taxon>
        <taxon>Odontophoridae</taxon>
        <taxon>Callipepla</taxon>
    </lineage>
</organism>
<name>A0A226MRD0_CALSU</name>
<dbReference type="GO" id="GO:0031965">
    <property type="term" value="C:nuclear membrane"/>
    <property type="evidence" value="ECO:0007669"/>
    <property type="project" value="TreeGrafter"/>
</dbReference>
<dbReference type="STRING" id="9009.A0A226MRD0"/>
<proteinExistence type="predicted"/>
<evidence type="ECO:0000313" key="2">
    <source>
        <dbReference type="Proteomes" id="UP000198323"/>
    </source>
</evidence>
<dbReference type="AlphaFoldDB" id="A0A226MRD0"/>
<dbReference type="OrthoDB" id="8898641at2759"/>
<evidence type="ECO:0008006" key="3">
    <source>
        <dbReference type="Google" id="ProtNLM"/>
    </source>
</evidence>
<sequence length="228" mass="25264">MDGFFMPATLIEAMPHVPRRGNLVPTLPWDQCSFPGTLKAGCAASSCASSWPPASPLCQDSSSWDSSSWPLDRSSTASTGSTLPARTIYRPWCSPYSYFIYTKATSQQHLSSSLPSRTQEPEDHKTLLEVLCPSSCSSEEPQAAESASNRASITTRDILAAPQQQQVPQNGYKCMSCCRIFPTLHLVKNHIQHSSQQGYSCKVFYHKLKTLLEEECKVQETKSPWVPE</sequence>
<dbReference type="GO" id="GO:0009566">
    <property type="term" value="P:fertilization"/>
    <property type="evidence" value="ECO:0007669"/>
    <property type="project" value="TreeGrafter"/>
</dbReference>
<comment type="caution">
    <text evidence="1">The sequence shown here is derived from an EMBL/GenBank/DDBJ whole genome shotgun (WGS) entry which is preliminary data.</text>
</comment>
<dbReference type="Pfam" id="PF17734">
    <property type="entry name" value="Spt46"/>
    <property type="match status" value="1"/>
</dbReference>
<accession>A0A226MRD0</accession>
<evidence type="ECO:0000313" key="1">
    <source>
        <dbReference type="EMBL" id="OXB57814.1"/>
    </source>
</evidence>
<dbReference type="EMBL" id="MCFN01000517">
    <property type="protein sequence ID" value="OXB57814.1"/>
    <property type="molecule type" value="Genomic_DNA"/>
</dbReference>
<keyword evidence="2" id="KW-1185">Reference proteome</keyword>
<protein>
    <recommendedName>
        <fullName evidence="3">C2H2-type domain-containing protein</fullName>
    </recommendedName>
</protein>
<dbReference type="PANTHER" id="PTHR33517">
    <property type="entry name" value="PROTEIN FAM170B-RELATED"/>
    <property type="match status" value="1"/>
</dbReference>
<dbReference type="Proteomes" id="UP000198323">
    <property type="component" value="Unassembled WGS sequence"/>
</dbReference>
<reference evidence="1 2" key="1">
    <citation type="submission" date="2016-07" db="EMBL/GenBank/DDBJ databases">
        <title>Disparate Historic Effective Population Sizes Predicted by Modern Levels of Genome Diversity for the Scaled Quail (Callipepla squamata) and the Northern Bobwhite (Colinus virginianus): Inferences from First and Second Generation Draft Genome Assemblies for Sympatric New World Quail.</title>
        <authorList>
            <person name="Oldeschulte D.L."/>
            <person name="Halley Y.A."/>
            <person name="Bhattarai E.K."/>
            <person name="Brashear W.A."/>
            <person name="Hill J."/>
            <person name="Metz R.P."/>
            <person name="Johnson C.D."/>
            <person name="Rollins D."/>
            <person name="Peterson M.J."/>
            <person name="Bickhart D.M."/>
            <person name="Decker J.E."/>
            <person name="Seabury C.M."/>
        </authorList>
    </citation>
    <scope>NUCLEOTIDE SEQUENCE [LARGE SCALE GENOMIC DNA]</scope>
    <source>
        <strain evidence="1 2">Texas</strain>
        <tissue evidence="1">Leg muscle</tissue>
    </source>
</reference>
<dbReference type="PANTHER" id="PTHR33517:SF4">
    <property type="entry name" value="SPERMATOGENESIS-ASSOCIATED PROTEIN 46"/>
    <property type="match status" value="1"/>
</dbReference>